<dbReference type="PANTHER" id="PTHR30460:SF0">
    <property type="entry name" value="MODERATE CONDUCTANCE MECHANOSENSITIVE CHANNEL YBIO"/>
    <property type="match status" value="1"/>
</dbReference>
<dbReference type="InterPro" id="IPR006685">
    <property type="entry name" value="MscS_channel_2nd"/>
</dbReference>
<dbReference type="SUPFAM" id="SSF82689">
    <property type="entry name" value="Mechanosensitive channel protein MscS (YggB), C-terminal domain"/>
    <property type="match status" value="1"/>
</dbReference>
<evidence type="ECO:0000313" key="11">
    <source>
        <dbReference type="Proteomes" id="UP000623681"/>
    </source>
</evidence>
<dbReference type="AlphaFoldDB" id="A0A937FER7"/>
<evidence type="ECO:0000256" key="4">
    <source>
        <dbReference type="ARBA" id="ARBA00022692"/>
    </source>
</evidence>
<dbReference type="Proteomes" id="UP000623681">
    <property type="component" value="Unassembled WGS sequence"/>
</dbReference>
<organism evidence="10 11">
    <name type="scientific">Clostridium paridis</name>
    <dbReference type="NCBI Taxonomy" id="2803863"/>
    <lineage>
        <taxon>Bacteria</taxon>
        <taxon>Bacillati</taxon>
        <taxon>Bacillota</taxon>
        <taxon>Clostridia</taxon>
        <taxon>Eubacteriales</taxon>
        <taxon>Clostridiaceae</taxon>
        <taxon>Clostridium</taxon>
    </lineage>
</organism>
<accession>A0A937FER7</accession>
<dbReference type="InterPro" id="IPR011066">
    <property type="entry name" value="MscS_channel_C_sf"/>
</dbReference>
<dbReference type="PANTHER" id="PTHR30460">
    <property type="entry name" value="MODERATE CONDUCTANCE MECHANOSENSITIVE CHANNEL YBIO"/>
    <property type="match status" value="1"/>
</dbReference>
<evidence type="ECO:0000256" key="3">
    <source>
        <dbReference type="ARBA" id="ARBA00022475"/>
    </source>
</evidence>
<evidence type="ECO:0000256" key="1">
    <source>
        <dbReference type="ARBA" id="ARBA00004651"/>
    </source>
</evidence>
<evidence type="ECO:0000259" key="9">
    <source>
        <dbReference type="Pfam" id="PF21082"/>
    </source>
</evidence>
<evidence type="ECO:0000256" key="5">
    <source>
        <dbReference type="ARBA" id="ARBA00022989"/>
    </source>
</evidence>
<feature type="domain" description="Mechanosensitive ion channel MscS C-terminal" evidence="9">
    <location>
        <begin position="198"/>
        <end position="281"/>
    </location>
</feature>
<proteinExistence type="inferred from homology"/>
<dbReference type="Gene3D" id="1.10.287.1260">
    <property type="match status" value="1"/>
</dbReference>
<evidence type="ECO:0000256" key="2">
    <source>
        <dbReference type="ARBA" id="ARBA00008017"/>
    </source>
</evidence>
<dbReference type="SUPFAM" id="SSF82861">
    <property type="entry name" value="Mechanosensitive channel protein MscS (YggB), transmembrane region"/>
    <property type="match status" value="1"/>
</dbReference>
<dbReference type="Pfam" id="PF00924">
    <property type="entry name" value="MS_channel_2nd"/>
    <property type="match status" value="1"/>
</dbReference>
<dbReference type="InterPro" id="IPR011014">
    <property type="entry name" value="MscS_channel_TM-2"/>
</dbReference>
<dbReference type="Gene3D" id="3.30.70.100">
    <property type="match status" value="1"/>
</dbReference>
<gene>
    <name evidence="10" type="ORF">JK634_01590</name>
</gene>
<comment type="subcellular location">
    <subcellularLocation>
        <location evidence="1">Cell membrane</location>
        <topology evidence="1">Multi-pass membrane protein</topology>
    </subcellularLocation>
</comment>
<keyword evidence="11" id="KW-1185">Reference proteome</keyword>
<name>A0A937FER7_9CLOT</name>
<dbReference type="FunFam" id="2.30.30.60:FF:000001">
    <property type="entry name" value="MscS Mechanosensitive ion channel"/>
    <property type="match status" value="1"/>
</dbReference>
<feature type="transmembrane region" description="Helical" evidence="7">
    <location>
        <begin position="93"/>
        <end position="123"/>
    </location>
</feature>
<dbReference type="SUPFAM" id="SSF50182">
    <property type="entry name" value="Sm-like ribonucleoproteins"/>
    <property type="match status" value="1"/>
</dbReference>
<dbReference type="GO" id="GO:0008381">
    <property type="term" value="F:mechanosensitive monoatomic ion channel activity"/>
    <property type="evidence" value="ECO:0007669"/>
    <property type="project" value="InterPro"/>
</dbReference>
<dbReference type="Pfam" id="PF21082">
    <property type="entry name" value="MS_channel_3rd"/>
    <property type="match status" value="1"/>
</dbReference>
<evidence type="ECO:0000256" key="7">
    <source>
        <dbReference type="SAM" id="Phobius"/>
    </source>
</evidence>
<keyword evidence="6 7" id="KW-0472">Membrane</keyword>
<feature type="transmembrane region" description="Helical" evidence="7">
    <location>
        <begin position="32"/>
        <end position="57"/>
    </location>
</feature>
<reference evidence="10" key="1">
    <citation type="submission" date="2021-01" db="EMBL/GenBank/DDBJ databases">
        <title>Genome public.</title>
        <authorList>
            <person name="Liu C."/>
            <person name="Sun Q."/>
        </authorList>
    </citation>
    <scope>NUCLEOTIDE SEQUENCE</scope>
    <source>
        <strain evidence="10">YIM B02565</strain>
    </source>
</reference>
<dbReference type="InterPro" id="IPR045276">
    <property type="entry name" value="YbiO_bact"/>
</dbReference>
<keyword evidence="5 7" id="KW-1133">Transmembrane helix</keyword>
<keyword evidence="4 7" id="KW-0812">Transmembrane</keyword>
<dbReference type="EMBL" id="JAESWA010000010">
    <property type="protein sequence ID" value="MBL4930502.1"/>
    <property type="molecule type" value="Genomic_DNA"/>
</dbReference>
<comment type="caution">
    <text evidence="10">The sequence shown here is derived from an EMBL/GenBank/DDBJ whole genome shotgun (WGS) entry which is preliminary data.</text>
</comment>
<protein>
    <submittedName>
        <fullName evidence="10">Mechanosensitive ion channel family protein</fullName>
    </submittedName>
</protein>
<dbReference type="InterPro" id="IPR010920">
    <property type="entry name" value="LSM_dom_sf"/>
</dbReference>
<keyword evidence="3" id="KW-1003">Cell membrane</keyword>
<dbReference type="InterPro" id="IPR049278">
    <property type="entry name" value="MS_channel_C"/>
</dbReference>
<comment type="similarity">
    <text evidence="2">Belongs to the MscS (TC 1.A.23) family.</text>
</comment>
<feature type="domain" description="Mechanosensitive ion channel MscS" evidence="8">
    <location>
        <begin position="128"/>
        <end position="192"/>
    </location>
</feature>
<dbReference type="Gene3D" id="2.30.30.60">
    <property type="match status" value="1"/>
</dbReference>
<evidence type="ECO:0000313" key="10">
    <source>
        <dbReference type="EMBL" id="MBL4930502.1"/>
    </source>
</evidence>
<dbReference type="InterPro" id="IPR023408">
    <property type="entry name" value="MscS_beta-dom_sf"/>
</dbReference>
<sequence>MYVFQSLFSIDAEKKTLDIGGKIVNIQFLFNIAWGIVKILVILILMFLAVRIGNYIIEKFVHKQIKSEIRFTMDEKKANTVGEVLKSVLRYSVYFIGGIGIFANLFSGVSLTFASIGGVALGFGTQSLVKDIINGFFVLFEDQYAVGDYISIGDNSGIVESIGIRMTQLKDFNGDMHYIPNGTISQVTNHSRGDMSVIVDVEIAYKENIDIAIEVINNACEKVAVEKEHIIEKPKVIGVQSLGVSAVVIRVLGKTEPMYQWALERELRKEIKLTMEREGIERPQGKVEVIKSKE</sequence>
<evidence type="ECO:0000256" key="6">
    <source>
        <dbReference type="ARBA" id="ARBA00023136"/>
    </source>
</evidence>
<evidence type="ECO:0000259" key="8">
    <source>
        <dbReference type="Pfam" id="PF00924"/>
    </source>
</evidence>
<dbReference type="GO" id="GO:0005886">
    <property type="term" value="C:plasma membrane"/>
    <property type="evidence" value="ECO:0007669"/>
    <property type="project" value="UniProtKB-SubCell"/>
</dbReference>
<dbReference type="RefSeq" id="WP_202765885.1">
    <property type="nucleotide sequence ID" value="NZ_JAESWA010000010.1"/>
</dbReference>